<feature type="compositionally biased region" description="Polar residues" evidence="2">
    <location>
        <begin position="435"/>
        <end position="454"/>
    </location>
</feature>
<keyword evidence="1" id="KW-0175">Coiled coil</keyword>
<feature type="region of interest" description="Disordered" evidence="2">
    <location>
        <begin position="313"/>
        <end position="357"/>
    </location>
</feature>
<name>A0A074XLN9_AURPU</name>
<feature type="coiled-coil region" evidence="1">
    <location>
        <begin position="504"/>
        <end position="531"/>
    </location>
</feature>
<accession>A0A074XLN9</accession>
<evidence type="ECO:0000313" key="3">
    <source>
        <dbReference type="EMBL" id="KEQ86450.1"/>
    </source>
</evidence>
<dbReference type="RefSeq" id="XP_029762637.1">
    <property type="nucleotide sequence ID" value="XM_029909704.1"/>
</dbReference>
<proteinExistence type="predicted"/>
<dbReference type="HOGENOM" id="CLU_033818_0_0_1"/>
<feature type="compositionally biased region" description="Low complexity" evidence="2">
    <location>
        <begin position="314"/>
        <end position="329"/>
    </location>
</feature>
<dbReference type="GeneID" id="40752010"/>
<evidence type="ECO:0000256" key="1">
    <source>
        <dbReference type="SAM" id="Coils"/>
    </source>
</evidence>
<organism evidence="3 4">
    <name type="scientific">Aureobasidium pullulans EXF-150</name>
    <dbReference type="NCBI Taxonomy" id="1043002"/>
    <lineage>
        <taxon>Eukaryota</taxon>
        <taxon>Fungi</taxon>
        <taxon>Dikarya</taxon>
        <taxon>Ascomycota</taxon>
        <taxon>Pezizomycotina</taxon>
        <taxon>Dothideomycetes</taxon>
        <taxon>Dothideomycetidae</taxon>
        <taxon>Dothideales</taxon>
        <taxon>Saccotheciaceae</taxon>
        <taxon>Aureobasidium</taxon>
    </lineage>
</organism>
<gene>
    <name evidence="3" type="ORF">M438DRAFT_404062</name>
</gene>
<dbReference type="STRING" id="1043002.A0A074XLN9"/>
<dbReference type="EMBL" id="KL584978">
    <property type="protein sequence ID" value="KEQ86450.1"/>
    <property type="molecule type" value="Genomic_DNA"/>
</dbReference>
<evidence type="ECO:0000313" key="4">
    <source>
        <dbReference type="Proteomes" id="UP000030706"/>
    </source>
</evidence>
<dbReference type="Proteomes" id="UP000030706">
    <property type="component" value="Unassembled WGS sequence"/>
</dbReference>
<sequence length="579" mass="64253">MAFQRRCDRIERGVQQGAGEELEQGWLAPSSSRGDKVSAINTACWSSGVHGPSFESWAGATRDKLGKLESASALRQQIHINSFVRDTISFLSIPTIFASFVHLSSRISIDQMEPDFSVASNAFVQVYANLQDDSISRPYLLDIAFEKEKFHLKLRAQARLWSSLRKTIVYLFLDASHVESLVVCDEVAPPDIASTLIKQGRCTTTSKITCLQILLKQHGTILAPRATLQKKPAIREDMKALMRLSRCKTFKIYIPSDSIDKEKLSGLCNALASSSVRPAPDVVKTLYEGRGSNIVTNVDDLWTLAPVEGPPSYDAATAAGASAHGSSGHSDTEPSRGPRAPGKRQMSPEPSQTPTKRHALMQKVAPVAWEAVIAAQAAQLAMLNEQVTAQAVQMTAYNTQLAALREEMQHSRRPPMVDAGSQTEPAVPVSEHHSSPATPVSQQHSSPTFFPNSASQASTIENSIEDRLIMLEDGLIDEQRIRRSLNEKIDNNDERIKRTLDVECSGLEHAVTELESRVEDIENDFKEDLRQELSLELQTKLEEFIEFRLEDVEEVVKHDVRMAMENASYNFKMDLGWVE</sequence>
<keyword evidence="4" id="KW-1185">Reference proteome</keyword>
<reference evidence="3 4" key="1">
    <citation type="journal article" date="2014" name="BMC Genomics">
        <title>Genome sequencing of four Aureobasidium pullulans varieties: biotechnological potential, stress tolerance, and description of new species.</title>
        <authorList>
            <person name="Gostin Ar C."/>
            <person name="Ohm R.A."/>
            <person name="Kogej T."/>
            <person name="Sonjak S."/>
            <person name="Turk M."/>
            <person name="Zajc J."/>
            <person name="Zalar P."/>
            <person name="Grube M."/>
            <person name="Sun H."/>
            <person name="Han J."/>
            <person name="Sharma A."/>
            <person name="Chiniquy J."/>
            <person name="Ngan C.Y."/>
            <person name="Lipzen A."/>
            <person name="Barry K."/>
            <person name="Grigoriev I.V."/>
            <person name="Gunde-Cimerman N."/>
        </authorList>
    </citation>
    <scope>NUCLEOTIDE SEQUENCE [LARGE SCALE GENOMIC DNA]</scope>
    <source>
        <strain evidence="3 4">EXF-150</strain>
    </source>
</reference>
<dbReference type="OrthoDB" id="3933355at2759"/>
<evidence type="ECO:0000256" key="2">
    <source>
        <dbReference type="SAM" id="MobiDB-lite"/>
    </source>
</evidence>
<dbReference type="AlphaFoldDB" id="A0A074XLN9"/>
<protein>
    <submittedName>
        <fullName evidence="3">Uncharacterized protein</fullName>
    </submittedName>
</protein>
<feature type="region of interest" description="Disordered" evidence="2">
    <location>
        <begin position="409"/>
        <end position="454"/>
    </location>
</feature>